<evidence type="ECO:0000313" key="1">
    <source>
        <dbReference type="EMBL" id="GBN89649.1"/>
    </source>
</evidence>
<dbReference type="EMBL" id="BGPR01022901">
    <property type="protein sequence ID" value="GBN89649.1"/>
    <property type="molecule type" value="Genomic_DNA"/>
</dbReference>
<dbReference type="Proteomes" id="UP000499080">
    <property type="component" value="Unassembled WGS sequence"/>
</dbReference>
<proteinExistence type="predicted"/>
<comment type="caution">
    <text evidence="1">The sequence shown here is derived from an EMBL/GenBank/DDBJ whole genome shotgun (WGS) entry which is preliminary data.</text>
</comment>
<evidence type="ECO:0000313" key="2">
    <source>
        <dbReference type="Proteomes" id="UP000499080"/>
    </source>
</evidence>
<gene>
    <name evidence="1" type="ORF">AVEN_156036_1</name>
</gene>
<reference evidence="1 2" key="1">
    <citation type="journal article" date="2019" name="Sci. Rep.">
        <title>Orb-weaving spider Araneus ventricosus genome elucidates the spidroin gene catalogue.</title>
        <authorList>
            <person name="Kono N."/>
            <person name="Nakamura H."/>
            <person name="Ohtoshi R."/>
            <person name="Moran D.A.P."/>
            <person name="Shinohara A."/>
            <person name="Yoshida Y."/>
            <person name="Fujiwara M."/>
            <person name="Mori M."/>
            <person name="Tomita M."/>
            <person name="Arakawa K."/>
        </authorList>
    </citation>
    <scope>NUCLEOTIDE SEQUENCE [LARGE SCALE GENOMIC DNA]</scope>
</reference>
<protein>
    <submittedName>
        <fullName evidence="1">Uncharacterized protein</fullName>
    </submittedName>
</protein>
<name>A0A4Y2SR30_ARAVE</name>
<keyword evidence="2" id="KW-1185">Reference proteome</keyword>
<dbReference type="AlphaFoldDB" id="A0A4Y2SR30"/>
<organism evidence="1 2">
    <name type="scientific">Araneus ventricosus</name>
    <name type="common">Orbweaver spider</name>
    <name type="synonym">Epeira ventricosa</name>
    <dbReference type="NCBI Taxonomy" id="182803"/>
    <lineage>
        <taxon>Eukaryota</taxon>
        <taxon>Metazoa</taxon>
        <taxon>Ecdysozoa</taxon>
        <taxon>Arthropoda</taxon>
        <taxon>Chelicerata</taxon>
        <taxon>Arachnida</taxon>
        <taxon>Araneae</taxon>
        <taxon>Araneomorphae</taxon>
        <taxon>Entelegynae</taxon>
        <taxon>Araneoidea</taxon>
        <taxon>Araneidae</taxon>
        <taxon>Araneus</taxon>
    </lineage>
</organism>
<sequence length="74" mass="8456">MAGTRTTAGRFRSPVLCPPSHSERCSMTRIQKFTPKRRVVVESLHVGVEKGRNECAERLSTQKREFSLLEPRDL</sequence>
<accession>A0A4Y2SR30</accession>